<organism evidence="2">
    <name type="scientific">Panicum hallii</name>
    <dbReference type="NCBI Taxonomy" id="206008"/>
    <lineage>
        <taxon>Eukaryota</taxon>
        <taxon>Viridiplantae</taxon>
        <taxon>Streptophyta</taxon>
        <taxon>Embryophyta</taxon>
        <taxon>Tracheophyta</taxon>
        <taxon>Spermatophyta</taxon>
        <taxon>Magnoliopsida</taxon>
        <taxon>Liliopsida</taxon>
        <taxon>Poales</taxon>
        <taxon>Poaceae</taxon>
        <taxon>PACMAD clade</taxon>
        <taxon>Panicoideae</taxon>
        <taxon>Panicodae</taxon>
        <taxon>Paniceae</taxon>
        <taxon>Panicinae</taxon>
        <taxon>Panicum</taxon>
        <taxon>Panicum sect. Panicum</taxon>
    </lineage>
</organism>
<evidence type="ECO:0000256" key="1">
    <source>
        <dbReference type="SAM" id="MobiDB-lite"/>
    </source>
</evidence>
<proteinExistence type="predicted"/>
<dbReference type="AlphaFoldDB" id="A0A2T8JBD6"/>
<protein>
    <submittedName>
        <fullName evidence="2">Uncharacterized protein</fullName>
    </submittedName>
</protein>
<dbReference type="EMBL" id="CM008049">
    <property type="protein sequence ID" value="PVH47234.1"/>
    <property type="molecule type" value="Genomic_DNA"/>
</dbReference>
<feature type="region of interest" description="Disordered" evidence="1">
    <location>
        <begin position="80"/>
        <end position="107"/>
    </location>
</feature>
<reference evidence="2" key="1">
    <citation type="submission" date="2018-04" db="EMBL/GenBank/DDBJ databases">
        <title>WGS assembly of Panicum hallii.</title>
        <authorList>
            <person name="Lovell J."/>
            <person name="Jenkins J."/>
            <person name="Lowry D."/>
            <person name="Mamidi S."/>
            <person name="Sreedasyam A."/>
            <person name="Weng X."/>
            <person name="Barry K."/>
            <person name="Bonette J."/>
            <person name="Campitelli B."/>
            <person name="Daum C."/>
            <person name="Gordon S."/>
            <person name="Gould B."/>
            <person name="Lipzen A."/>
            <person name="Macqueen A."/>
            <person name="Palacio-Mejia J."/>
            <person name="Plott C."/>
            <person name="Shakirov E."/>
            <person name="Shu S."/>
            <person name="Yoshinaga Y."/>
            <person name="Zane M."/>
            <person name="Rokhsar D."/>
            <person name="Grimwood J."/>
            <person name="Schmutz J."/>
            <person name="Juenger T."/>
        </authorList>
    </citation>
    <scope>NUCLEOTIDE SEQUENCE [LARGE SCALE GENOMIC DNA]</scope>
    <source>
        <strain evidence="2">FIL2</strain>
    </source>
</reference>
<evidence type="ECO:0000313" key="2">
    <source>
        <dbReference type="EMBL" id="PVH47234.1"/>
    </source>
</evidence>
<dbReference type="Proteomes" id="UP000243499">
    <property type="component" value="Chromosome 4"/>
</dbReference>
<accession>A0A2T8JBD6</accession>
<name>A0A2T8JBD6_9POAL</name>
<gene>
    <name evidence="2" type="ORF">PAHAL_4G009900</name>
</gene>
<dbReference type="Gramene" id="PVH47234">
    <property type="protein sequence ID" value="PVH47234"/>
    <property type="gene ID" value="PAHAL_4G009900"/>
</dbReference>
<sequence length="107" mass="11784">MLCGRDLAVARTDPGCRDFLRSASGRRRAFLPVLTGFFDGRQREGQGHLRPRGCAGQTPRRIAGVLSALVSRLHRRTGAIRGPQSPHVRATATTRSARHLRTSLSFH</sequence>